<keyword evidence="4" id="KW-1185">Reference proteome</keyword>
<dbReference type="AlphaFoldDB" id="A0A0S3K9M6"/>
<dbReference type="Proteomes" id="UP000183039">
    <property type="component" value="Unassembled WGS sequence"/>
</dbReference>
<dbReference type="GO" id="GO:0006355">
    <property type="term" value="P:regulation of DNA-templated transcription"/>
    <property type="evidence" value="ECO:0007669"/>
    <property type="project" value="InterPro"/>
</dbReference>
<reference evidence="2 4" key="2">
    <citation type="submission" date="2015-12" db="EMBL/GenBank/DDBJ databases">
        <authorList>
            <person name="Lauer A."/>
            <person name="Humrighouse B."/>
            <person name="Loparev V."/>
            <person name="Shewmaker P.L."/>
            <person name="Whitney A.M."/>
            <person name="McLaughlin R.W."/>
        </authorList>
    </citation>
    <scope>NUCLEOTIDE SEQUENCE [LARGE SCALE GENOMIC DNA]</scope>
    <source>
        <strain evidence="2 4">LMG 23085</strain>
    </source>
</reference>
<dbReference type="Pfam" id="PF00874">
    <property type="entry name" value="PRD"/>
    <property type="match status" value="1"/>
</dbReference>
<dbReference type="EMBL" id="JXLC01000011">
    <property type="protein sequence ID" value="OJG91741.1"/>
    <property type="molecule type" value="Genomic_DNA"/>
</dbReference>
<dbReference type="PROSITE" id="PS51372">
    <property type="entry name" value="PRD_2"/>
    <property type="match status" value="1"/>
</dbReference>
<name>A0A0S3K9M6_9ENTE</name>
<dbReference type="SUPFAM" id="SSF63520">
    <property type="entry name" value="PTS-regulatory domain, PRD"/>
    <property type="match status" value="1"/>
</dbReference>
<evidence type="ECO:0000313" key="5">
    <source>
        <dbReference type="Proteomes" id="UP000183039"/>
    </source>
</evidence>
<dbReference type="OrthoDB" id="2184498at2"/>
<proteinExistence type="predicted"/>
<dbReference type="InterPro" id="IPR036634">
    <property type="entry name" value="PRD_sf"/>
</dbReference>
<evidence type="ECO:0000313" key="2">
    <source>
        <dbReference type="EMBL" id="ALS01034.1"/>
    </source>
</evidence>
<reference evidence="3 5" key="1">
    <citation type="submission" date="2014-12" db="EMBL/GenBank/DDBJ databases">
        <title>Draft genome sequences of 29 type strains of Enterococci.</title>
        <authorList>
            <person name="Zhong Z."/>
            <person name="Sun Z."/>
            <person name="Liu W."/>
            <person name="Zhang W."/>
            <person name="Zhang H."/>
        </authorList>
    </citation>
    <scope>NUCLEOTIDE SEQUENCE [LARGE SCALE GENOMIC DNA]</scope>
    <source>
        <strain evidence="3 5">DSM 22801</strain>
    </source>
</reference>
<dbReference type="InterPro" id="IPR011608">
    <property type="entry name" value="PRD"/>
</dbReference>
<dbReference type="RefSeq" id="WP_071877742.1">
    <property type="nucleotide sequence ID" value="NZ_JXLC01000011.1"/>
</dbReference>
<dbReference type="KEGG" id="ess:ATZ33_06525"/>
<gene>
    <name evidence="2" type="ORF">ATZ33_06525</name>
    <name evidence="3" type="ORF">RV15_GL000408</name>
</gene>
<dbReference type="Proteomes" id="UP000065511">
    <property type="component" value="Chromosome"/>
</dbReference>
<protein>
    <recommendedName>
        <fullName evidence="1">PRD domain-containing protein</fullName>
    </recommendedName>
</protein>
<dbReference type="Gene3D" id="1.10.1790.10">
    <property type="entry name" value="PRD domain"/>
    <property type="match status" value="1"/>
</dbReference>
<evidence type="ECO:0000313" key="4">
    <source>
        <dbReference type="Proteomes" id="UP000065511"/>
    </source>
</evidence>
<dbReference type="EMBL" id="CP013614">
    <property type="protein sequence ID" value="ALS01034.1"/>
    <property type="molecule type" value="Genomic_DNA"/>
</dbReference>
<organism evidence="3 5">
    <name type="scientific">Enterococcus silesiacus</name>
    <dbReference type="NCBI Taxonomy" id="332949"/>
    <lineage>
        <taxon>Bacteria</taxon>
        <taxon>Bacillati</taxon>
        <taxon>Bacillota</taxon>
        <taxon>Bacilli</taxon>
        <taxon>Lactobacillales</taxon>
        <taxon>Enterococcaceae</taxon>
        <taxon>Enterococcus</taxon>
    </lineage>
</organism>
<sequence>MIGKKLGILKDSNLIDEETEQFVLAVNSYLLEQKVIDNEEHLDMFLTHIAMADARQKKNEPVISMDELILSEIQQDEKLAESKALWQELSRYSATEFSSEELWFIYMHIINLLKKEQ</sequence>
<feature type="domain" description="PRD" evidence="1">
    <location>
        <begin position="10"/>
        <end position="117"/>
    </location>
</feature>
<evidence type="ECO:0000259" key="1">
    <source>
        <dbReference type="PROSITE" id="PS51372"/>
    </source>
</evidence>
<evidence type="ECO:0000313" key="3">
    <source>
        <dbReference type="EMBL" id="OJG91741.1"/>
    </source>
</evidence>
<accession>A0A0S3K9M6</accession>